<dbReference type="PANTHER" id="PTHR21646:SF33">
    <property type="entry name" value="UBIQUITIN CARBOXYL-TERMINAL HYDROLASE 22"/>
    <property type="match status" value="1"/>
</dbReference>
<dbReference type="OrthoDB" id="3870888at2759"/>
<sequence>MPGPEQRKKEKKARVDAQLQKNRDIRKAREEAKSNSPKPKASANTNTNNDNTSLPTGFRVPPPVAFTTGHTYHEGKIKIYKDPSSPASRKRKAEDSSDSDESEEDDERKPGHEAKKARPTSDHVPATGKSYRGTGKNSSSPRPSGSVGALGKKSTNASLKSRTQLMKRDKKNLNRNAPKSNVPCGKGTGRPSQSRPTQHLVKPEAMEDVRHRPLQAPKRKSQDDLENETTKKPKISPGTTPPVRELKAGAKTAEHARTTSFFDRNQKPGFTAAIPTKVKVVQEVVKTTASGKVISRQGPQALIAKHSTSSQQTGKAPPTARSDEKTEDKGLGKPSVKISGQTPLVRHPVDNATTGGNEKSLKRKNDTTFEEGPGTEHKKSRRSPQQAEASVVGRSDPIAEISEAPISRASPRGIANGASACYINSVLQAIANIPEMVYHYRALAGKVIPGVDEFFALNAKKLQGSEGPKSKKDAQKMLKVLLHKNKSKICLGAYLGALLDDLVDVDPFTQPPSSCVFRQACGVLLANDKGEAYDGESQQDCMEFFEKLLHHLEMEDEGARTYGATSVVRDLFGLEAATKFKCLSCDHARESSAKEEMFAFTTGMPRQGASVCITECLDTYANPDRVDVHCNSCGRTRETLKSMALKRLGPYVVVNIDRVVTHGSENPDTVTKNPAHITIPSSGVVTLKNGAEEVQYEAIGTLKHEGLNFTKGHWTSAMKIDGQWFKFDDEKVTIDDPSPRGRSKTSMVVLKKCA</sequence>
<evidence type="ECO:0000256" key="2">
    <source>
        <dbReference type="ARBA" id="ARBA00004123"/>
    </source>
</evidence>
<keyword evidence="7" id="KW-0788">Thiol protease</keyword>
<keyword evidence="9" id="KW-0804">Transcription</keyword>
<dbReference type="Gene3D" id="3.90.70.10">
    <property type="entry name" value="Cysteine proteinases"/>
    <property type="match status" value="1"/>
</dbReference>
<gene>
    <name evidence="13" type="ORF">IMSHALPRED_008838</name>
</gene>
<dbReference type="PANTHER" id="PTHR21646">
    <property type="entry name" value="UBIQUITIN CARBOXYL-TERMINAL HYDROLASE"/>
    <property type="match status" value="1"/>
</dbReference>
<evidence type="ECO:0000256" key="1">
    <source>
        <dbReference type="ARBA" id="ARBA00000707"/>
    </source>
</evidence>
<comment type="subcellular location">
    <subcellularLocation>
        <location evidence="2">Nucleus</location>
    </subcellularLocation>
</comment>
<name>A0A8H3FWK7_9LECA</name>
<dbReference type="GO" id="GO:0016579">
    <property type="term" value="P:protein deubiquitination"/>
    <property type="evidence" value="ECO:0007669"/>
    <property type="project" value="InterPro"/>
</dbReference>
<dbReference type="GO" id="GO:0005634">
    <property type="term" value="C:nucleus"/>
    <property type="evidence" value="ECO:0007669"/>
    <property type="project" value="UniProtKB-SubCell"/>
</dbReference>
<keyword evidence="5" id="KW-0833">Ubl conjugation pathway</keyword>
<dbReference type="GO" id="GO:0006508">
    <property type="term" value="P:proteolysis"/>
    <property type="evidence" value="ECO:0007669"/>
    <property type="project" value="UniProtKB-KW"/>
</dbReference>
<evidence type="ECO:0000256" key="10">
    <source>
        <dbReference type="ARBA" id="ARBA00023242"/>
    </source>
</evidence>
<evidence type="ECO:0000256" key="11">
    <source>
        <dbReference type="SAM" id="MobiDB-lite"/>
    </source>
</evidence>
<evidence type="ECO:0000313" key="13">
    <source>
        <dbReference type="EMBL" id="CAF9932268.1"/>
    </source>
</evidence>
<comment type="caution">
    <text evidence="13">The sequence shown here is derived from an EMBL/GenBank/DDBJ whole genome shotgun (WGS) entry which is preliminary data.</text>
</comment>
<dbReference type="InterPro" id="IPR028889">
    <property type="entry name" value="USP"/>
</dbReference>
<evidence type="ECO:0000256" key="9">
    <source>
        <dbReference type="ARBA" id="ARBA00023163"/>
    </source>
</evidence>
<dbReference type="EC" id="3.4.19.12" evidence="3"/>
<dbReference type="InterPro" id="IPR018200">
    <property type="entry name" value="USP_CS"/>
</dbReference>
<organism evidence="13 14">
    <name type="scientific">Imshaugia aleurites</name>
    <dbReference type="NCBI Taxonomy" id="172621"/>
    <lineage>
        <taxon>Eukaryota</taxon>
        <taxon>Fungi</taxon>
        <taxon>Dikarya</taxon>
        <taxon>Ascomycota</taxon>
        <taxon>Pezizomycotina</taxon>
        <taxon>Lecanoromycetes</taxon>
        <taxon>OSLEUM clade</taxon>
        <taxon>Lecanoromycetidae</taxon>
        <taxon>Lecanorales</taxon>
        <taxon>Lecanorineae</taxon>
        <taxon>Parmeliaceae</taxon>
        <taxon>Imshaugia</taxon>
    </lineage>
</organism>
<evidence type="ECO:0000313" key="14">
    <source>
        <dbReference type="Proteomes" id="UP000664534"/>
    </source>
</evidence>
<keyword evidence="14" id="KW-1185">Reference proteome</keyword>
<keyword evidence="4" id="KW-0645">Protease</keyword>
<evidence type="ECO:0000256" key="6">
    <source>
        <dbReference type="ARBA" id="ARBA00022801"/>
    </source>
</evidence>
<comment type="catalytic activity">
    <reaction evidence="1">
        <text>Thiol-dependent hydrolysis of ester, thioester, amide, peptide and isopeptide bonds formed by the C-terminal Gly of ubiquitin (a 76-residue protein attached to proteins as an intracellular targeting signal).</text>
        <dbReference type="EC" id="3.4.19.12"/>
    </reaction>
</comment>
<accession>A0A8H3FWK7</accession>
<dbReference type="Pfam" id="PF00443">
    <property type="entry name" value="UCH"/>
    <property type="match status" value="1"/>
</dbReference>
<feature type="compositionally biased region" description="Basic and acidic residues" evidence="11">
    <location>
        <begin position="201"/>
        <end position="211"/>
    </location>
</feature>
<dbReference type="AlphaFoldDB" id="A0A8H3FWK7"/>
<evidence type="ECO:0000256" key="3">
    <source>
        <dbReference type="ARBA" id="ARBA00012759"/>
    </source>
</evidence>
<dbReference type="InterPro" id="IPR038765">
    <property type="entry name" value="Papain-like_cys_pep_sf"/>
</dbReference>
<protein>
    <recommendedName>
        <fullName evidence="3">ubiquitinyl hydrolase 1</fullName>
        <ecNumber evidence="3">3.4.19.12</ecNumber>
    </recommendedName>
</protein>
<dbReference type="GO" id="GO:0004843">
    <property type="term" value="F:cysteine-type deubiquitinase activity"/>
    <property type="evidence" value="ECO:0007669"/>
    <property type="project" value="UniProtKB-EC"/>
</dbReference>
<feature type="compositionally biased region" description="Acidic residues" evidence="11">
    <location>
        <begin position="96"/>
        <end position="106"/>
    </location>
</feature>
<keyword evidence="10" id="KW-0539">Nucleus</keyword>
<dbReference type="InterPro" id="IPR001394">
    <property type="entry name" value="Peptidase_C19_UCH"/>
</dbReference>
<dbReference type="CDD" id="cd02257">
    <property type="entry name" value="Peptidase_C19"/>
    <property type="match status" value="1"/>
</dbReference>
<dbReference type="InterPro" id="IPR050185">
    <property type="entry name" value="Ub_carboxyl-term_hydrolase"/>
</dbReference>
<evidence type="ECO:0000256" key="5">
    <source>
        <dbReference type="ARBA" id="ARBA00022786"/>
    </source>
</evidence>
<dbReference type="SUPFAM" id="SSF54001">
    <property type="entry name" value="Cysteine proteinases"/>
    <property type="match status" value="1"/>
</dbReference>
<dbReference type="PROSITE" id="PS00972">
    <property type="entry name" value="USP_1"/>
    <property type="match status" value="1"/>
</dbReference>
<dbReference type="Proteomes" id="UP000664534">
    <property type="component" value="Unassembled WGS sequence"/>
</dbReference>
<feature type="compositionally biased region" description="Basic and acidic residues" evidence="11">
    <location>
        <begin position="71"/>
        <end position="81"/>
    </location>
</feature>
<dbReference type="EMBL" id="CAJPDT010000065">
    <property type="protein sequence ID" value="CAF9932268.1"/>
    <property type="molecule type" value="Genomic_DNA"/>
</dbReference>
<feature type="region of interest" description="Disordered" evidence="11">
    <location>
        <begin position="1"/>
        <end position="270"/>
    </location>
</feature>
<evidence type="ECO:0000259" key="12">
    <source>
        <dbReference type="PROSITE" id="PS50235"/>
    </source>
</evidence>
<keyword evidence="8" id="KW-0805">Transcription regulation</keyword>
<evidence type="ECO:0000256" key="7">
    <source>
        <dbReference type="ARBA" id="ARBA00022807"/>
    </source>
</evidence>
<feature type="compositionally biased region" description="Basic and acidic residues" evidence="11">
    <location>
        <begin position="21"/>
        <end position="33"/>
    </location>
</feature>
<evidence type="ECO:0000256" key="4">
    <source>
        <dbReference type="ARBA" id="ARBA00022670"/>
    </source>
</evidence>
<feature type="region of interest" description="Disordered" evidence="11">
    <location>
        <begin position="288"/>
        <end position="396"/>
    </location>
</feature>
<feature type="compositionally biased region" description="Basic and acidic residues" evidence="11">
    <location>
        <begin position="107"/>
        <end position="121"/>
    </location>
</feature>
<proteinExistence type="predicted"/>
<reference evidence="13" key="1">
    <citation type="submission" date="2021-03" db="EMBL/GenBank/DDBJ databases">
        <authorList>
            <person name="Tagirdzhanova G."/>
        </authorList>
    </citation>
    <scope>NUCLEOTIDE SEQUENCE</scope>
</reference>
<dbReference type="PROSITE" id="PS50235">
    <property type="entry name" value="USP_3"/>
    <property type="match status" value="1"/>
</dbReference>
<feature type="compositionally biased region" description="Polar residues" evidence="11">
    <location>
        <begin position="153"/>
        <end position="164"/>
    </location>
</feature>
<feature type="domain" description="USP" evidence="12">
    <location>
        <begin position="412"/>
        <end position="754"/>
    </location>
</feature>
<evidence type="ECO:0000256" key="8">
    <source>
        <dbReference type="ARBA" id="ARBA00023015"/>
    </source>
</evidence>
<feature type="compositionally biased region" description="Basic and acidic residues" evidence="11">
    <location>
        <begin position="244"/>
        <end position="257"/>
    </location>
</feature>
<feature type="compositionally biased region" description="Basic and acidic residues" evidence="11">
    <location>
        <begin position="220"/>
        <end position="231"/>
    </location>
</feature>
<feature type="compositionally biased region" description="Basic and acidic residues" evidence="11">
    <location>
        <begin position="321"/>
        <end position="331"/>
    </location>
</feature>
<keyword evidence="6" id="KW-0378">Hydrolase</keyword>